<dbReference type="HOGENOM" id="CLU_760959_0_0_1"/>
<dbReference type="PANTHER" id="PTHR47654">
    <property type="entry name" value="ZN(II)2CYS6 TRANSCRIPTION FACTOR (EUROFUNG)-RELATED"/>
    <property type="match status" value="1"/>
</dbReference>
<evidence type="ECO:0000313" key="2">
    <source>
        <dbReference type="Proteomes" id="UP000002059"/>
    </source>
</evidence>
<dbReference type="OrthoDB" id="5296287at2759"/>
<dbReference type="GeneID" id="9095867"/>
<dbReference type="EMBL" id="KN294005">
    <property type="protein sequence ID" value="EEH34420.2"/>
    <property type="molecule type" value="Genomic_DNA"/>
</dbReference>
<name>C1H3X6_PARBA</name>
<dbReference type="OMA" id="ANNIHPR"/>
<evidence type="ECO:0008006" key="3">
    <source>
        <dbReference type="Google" id="ProtNLM"/>
    </source>
</evidence>
<evidence type="ECO:0000313" key="1">
    <source>
        <dbReference type="EMBL" id="EEH34420.2"/>
    </source>
</evidence>
<reference evidence="1 2" key="1">
    <citation type="journal article" date="2011" name="PLoS Genet.">
        <title>Comparative genomic analysis of human fungal pathogens causing paracoccidioidomycosis.</title>
        <authorList>
            <person name="Desjardins C.A."/>
            <person name="Champion M.D."/>
            <person name="Holder J.W."/>
            <person name="Muszewska A."/>
            <person name="Goldberg J."/>
            <person name="Bailao A.M."/>
            <person name="Brigido M.M."/>
            <person name="Ferreira M.E."/>
            <person name="Garcia A.M."/>
            <person name="Grynberg M."/>
            <person name="Gujja S."/>
            <person name="Heiman D.I."/>
            <person name="Henn M.R."/>
            <person name="Kodira C.D."/>
            <person name="Leon-Narvaez H."/>
            <person name="Longo L.V."/>
            <person name="Ma L.J."/>
            <person name="Malavazi I."/>
            <person name="Matsuo A.L."/>
            <person name="Morais F.V."/>
            <person name="Pereira M."/>
            <person name="Rodriguez-Brito S."/>
            <person name="Sakthikumar S."/>
            <person name="Salem-Izacc S.M."/>
            <person name="Sykes S.M."/>
            <person name="Teixeira M.M."/>
            <person name="Vallejo M.C."/>
            <person name="Walter M.E."/>
            <person name="Yandava C."/>
            <person name="Young S."/>
            <person name="Zeng Q."/>
            <person name="Zucker J."/>
            <person name="Felipe M.S."/>
            <person name="Goldman G.H."/>
            <person name="Haas B.J."/>
            <person name="McEwen J.G."/>
            <person name="Nino-Vega G."/>
            <person name="Puccia R."/>
            <person name="San-Blas G."/>
            <person name="Soares C.M."/>
            <person name="Birren B.W."/>
            <person name="Cuomo C.A."/>
        </authorList>
    </citation>
    <scope>NUCLEOTIDE SEQUENCE [LARGE SCALE GENOMIC DNA]</scope>
    <source>
        <strain evidence="2">ATCC MYA-826 / Pb01</strain>
    </source>
</reference>
<dbReference type="AlphaFoldDB" id="C1H3X6"/>
<dbReference type="RefSeq" id="XP_015699810.1">
    <property type="nucleotide sequence ID" value="XM_015845584.1"/>
</dbReference>
<proteinExistence type="predicted"/>
<dbReference type="Proteomes" id="UP000002059">
    <property type="component" value="Partially assembled WGS sequence"/>
</dbReference>
<dbReference type="PANTHER" id="PTHR47654:SF5">
    <property type="entry name" value="TRANSCRIPTION FACTOR DOMAIN-CONTAINING PROTEIN"/>
    <property type="match status" value="1"/>
</dbReference>
<accession>C1H3X6</accession>
<keyword evidence="2" id="KW-1185">Reference proteome</keyword>
<protein>
    <recommendedName>
        <fullName evidence="3">Transcription factor domain-containing protein</fullName>
    </recommendedName>
</protein>
<dbReference type="VEuPathDB" id="FungiDB:PAAG_05469"/>
<sequence>MTYGIYYETADCPGEIWHFILQLVLAIGALYTLLTEDPRTAKGGDLTRSAFRSSAVGLKSIICVDSPSTEQLQVAAISVLYYLVSYHINRSLEQFPCVLTGWPSLIHDRFISIHLPQAIELPFTNPSTSIESLRFPGAGATMHSLSSIQPASSSPITMWTFFFRSLRLDSIIVETLQELYSSNIGSRTWAKVQKLVIDLDKKLYQWRHDLPARLLVWPPDSSPFLPVNQRMYLTLLFYGASLLLTNRPCFSETRQLSDAISSRSAASKRMDEDAANRCLSAAWNLIRLFHLNIHRPSLTQHVNSFVVCLALHCTGRHDFDNGIINRLFPPIVLRFPVVASLANNIHPRLSSVHKLEPSFEPCAC</sequence>
<organism evidence="1 2">
    <name type="scientific">Paracoccidioides lutzii (strain ATCC MYA-826 / Pb01)</name>
    <name type="common">Paracoccidioides brasiliensis</name>
    <dbReference type="NCBI Taxonomy" id="502779"/>
    <lineage>
        <taxon>Eukaryota</taxon>
        <taxon>Fungi</taxon>
        <taxon>Dikarya</taxon>
        <taxon>Ascomycota</taxon>
        <taxon>Pezizomycotina</taxon>
        <taxon>Eurotiomycetes</taxon>
        <taxon>Eurotiomycetidae</taxon>
        <taxon>Onygenales</taxon>
        <taxon>Ajellomycetaceae</taxon>
        <taxon>Paracoccidioides</taxon>
    </lineage>
</organism>
<gene>
    <name evidence="1" type="ORF">PAAG_05469</name>
</gene>
<dbReference type="InterPro" id="IPR053230">
    <property type="entry name" value="Trans_reg_galc"/>
</dbReference>
<dbReference type="KEGG" id="pbl:PAAG_05469"/>
<dbReference type="CDD" id="cd12148">
    <property type="entry name" value="fungal_TF_MHR"/>
    <property type="match status" value="1"/>
</dbReference>